<dbReference type="Proteomes" id="UP000499080">
    <property type="component" value="Unassembled WGS sequence"/>
</dbReference>
<keyword evidence="2" id="KW-1185">Reference proteome</keyword>
<dbReference type="EMBL" id="BGPR01005531">
    <property type="protein sequence ID" value="GBN11029.1"/>
    <property type="molecule type" value="Genomic_DNA"/>
</dbReference>
<proteinExistence type="predicted"/>
<organism evidence="1 2">
    <name type="scientific">Araneus ventricosus</name>
    <name type="common">Orbweaver spider</name>
    <name type="synonym">Epeira ventricosa</name>
    <dbReference type="NCBI Taxonomy" id="182803"/>
    <lineage>
        <taxon>Eukaryota</taxon>
        <taxon>Metazoa</taxon>
        <taxon>Ecdysozoa</taxon>
        <taxon>Arthropoda</taxon>
        <taxon>Chelicerata</taxon>
        <taxon>Arachnida</taxon>
        <taxon>Araneae</taxon>
        <taxon>Araneomorphae</taxon>
        <taxon>Entelegynae</taxon>
        <taxon>Araneoidea</taxon>
        <taxon>Araneidae</taxon>
        <taxon>Araneus</taxon>
    </lineage>
</organism>
<sequence>MLIQSGSSQPGPVRGAVVLLEYSISMWMTVQHKWMEVIAQQLYIPNHIEGGKTCSPMGCIEQCYSHGSTAPEAHTVKRALHGPFTDCTTGVLIQLGGNLS</sequence>
<reference evidence="1 2" key="1">
    <citation type="journal article" date="2019" name="Sci. Rep.">
        <title>Orb-weaving spider Araneus ventricosus genome elucidates the spidroin gene catalogue.</title>
        <authorList>
            <person name="Kono N."/>
            <person name="Nakamura H."/>
            <person name="Ohtoshi R."/>
            <person name="Moran D.A.P."/>
            <person name="Shinohara A."/>
            <person name="Yoshida Y."/>
            <person name="Fujiwara M."/>
            <person name="Mori M."/>
            <person name="Tomita M."/>
            <person name="Arakawa K."/>
        </authorList>
    </citation>
    <scope>NUCLEOTIDE SEQUENCE [LARGE SCALE GENOMIC DNA]</scope>
</reference>
<evidence type="ECO:0000313" key="2">
    <source>
        <dbReference type="Proteomes" id="UP000499080"/>
    </source>
</evidence>
<accession>A0A4Y2L9D6</accession>
<comment type="caution">
    <text evidence="1">The sequence shown here is derived from an EMBL/GenBank/DDBJ whole genome shotgun (WGS) entry which is preliminary data.</text>
</comment>
<dbReference type="AlphaFoldDB" id="A0A4Y2L9D6"/>
<evidence type="ECO:0000313" key="1">
    <source>
        <dbReference type="EMBL" id="GBN11029.1"/>
    </source>
</evidence>
<protein>
    <submittedName>
        <fullName evidence="1">Uncharacterized protein</fullName>
    </submittedName>
</protein>
<gene>
    <name evidence="1" type="ORF">AVEN_17607_1</name>
</gene>
<name>A0A4Y2L9D6_ARAVE</name>